<name>A0ABR1S307_9PEZI</name>
<sequence>MTSPRESHNPLDPYSYTQKPAVVPHRWRHNGTPPDPRMLEDARQHWRDAEARGEDPYAECRLMARAATRTSVIERVYRWVRKKLGK</sequence>
<organism evidence="2 3">
    <name type="scientific">Apiospora rasikravindrae</name>
    <dbReference type="NCBI Taxonomy" id="990691"/>
    <lineage>
        <taxon>Eukaryota</taxon>
        <taxon>Fungi</taxon>
        <taxon>Dikarya</taxon>
        <taxon>Ascomycota</taxon>
        <taxon>Pezizomycotina</taxon>
        <taxon>Sordariomycetes</taxon>
        <taxon>Xylariomycetidae</taxon>
        <taxon>Amphisphaeriales</taxon>
        <taxon>Apiosporaceae</taxon>
        <taxon>Apiospora</taxon>
    </lineage>
</organism>
<keyword evidence="3" id="KW-1185">Reference proteome</keyword>
<comment type="caution">
    <text evidence="2">The sequence shown here is derived from an EMBL/GenBank/DDBJ whole genome shotgun (WGS) entry which is preliminary data.</text>
</comment>
<evidence type="ECO:0000256" key="1">
    <source>
        <dbReference type="SAM" id="MobiDB-lite"/>
    </source>
</evidence>
<accession>A0ABR1S307</accession>
<protein>
    <submittedName>
        <fullName evidence="2">Uncharacterized protein</fullName>
    </submittedName>
</protein>
<reference evidence="2 3" key="1">
    <citation type="submission" date="2023-01" db="EMBL/GenBank/DDBJ databases">
        <title>Analysis of 21 Apiospora genomes using comparative genomics revels a genus with tremendous synthesis potential of carbohydrate active enzymes and secondary metabolites.</title>
        <authorList>
            <person name="Sorensen T."/>
        </authorList>
    </citation>
    <scope>NUCLEOTIDE SEQUENCE [LARGE SCALE GENOMIC DNA]</scope>
    <source>
        <strain evidence="2 3">CBS 33761</strain>
    </source>
</reference>
<proteinExistence type="predicted"/>
<evidence type="ECO:0000313" key="3">
    <source>
        <dbReference type="Proteomes" id="UP001444661"/>
    </source>
</evidence>
<feature type="region of interest" description="Disordered" evidence="1">
    <location>
        <begin position="1"/>
        <end position="39"/>
    </location>
</feature>
<gene>
    <name evidence="2" type="ORF">PG993_012635</name>
</gene>
<dbReference type="Proteomes" id="UP001444661">
    <property type="component" value="Unassembled WGS sequence"/>
</dbReference>
<evidence type="ECO:0000313" key="2">
    <source>
        <dbReference type="EMBL" id="KAK8024569.1"/>
    </source>
</evidence>
<dbReference type="EMBL" id="JAQQWK010000011">
    <property type="protein sequence ID" value="KAK8024569.1"/>
    <property type="molecule type" value="Genomic_DNA"/>
</dbReference>